<reference evidence="1" key="1">
    <citation type="submission" date="2021-01" db="EMBL/GenBank/DDBJ databases">
        <title>Modified the classification status of verrucomicrobia.</title>
        <authorList>
            <person name="Feng X."/>
        </authorList>
    </citation>
    <scope>NUCLEOTIDE SEQUENCE</scope>
    <source>
        <strain evidence="1">KCTC 22201</strain>
    </source>
</reference>
<protein>
    <submittedName>
        <fullName evidence="1">Uncharacterized protein</fullName>
    </submittedName>
</protein>
<comment type="caution">
    <text evidence="1">The sequence shown here is derived from an EMBL/GenBank/DDBJ whole genome shotgun (WGS) entry which is preliminary data.</text>
</comment>
<name>A0A934VHC0_9BACT</name>
<sequence length="232" mass="25647">MRLLIALLLPLLIISCDRTPNTPEAVAEKVLARLSSNDIDGAGKLFVRGESQVRWFKRYYDEQPIDQLFSGPVGNVFINGDEAVVTYTPAKTLFNAFGKEDLMLLKKEDGEWKADIEAAGRFKNAVNGGGVKTSLSLVGDSIDEVTRKLGRAPASVQEIVDHLEVAGAQSMVRNFTRNYDYHPEGKTIDGVSGVIFYSKRPYRYGMHLGATKDRLFLSGDGQVVIDEKISLF</sequence>
<dbReference type="Proteomes" id="UP000658278">
    <property type="component" value="Unassembled WGS sequence"/>
</dbReference>
<accession>A0A934VHC0</accession>
<dbReference type="AlphaFoldDB" id="A0A934VHC0"/>
<gene>
    <name evidence="1" type="ORF">JIN81_15815</name>
</gene>
<proteinExistence type="predicted"/>
<evidence type="ECO:0000313" key="1">
    <source>
        <dbReference type="EMBL" id="MBK1828500.1"/>
    </source>
</evidence>
<keyword evidence="2" id="KW-1185">Reference proteome</keyword>
<dbReference type="PROSITE" id="PS51257">
    <property type="entry name" value="PROKAR_LIPOPROTEIN"/>
    <property type="match status" value="1"/>
</dbReference>
<dbReference type="RefSeq" id="WP_200282084.1">
    <property type="nucleotide sequence ID" value="NZ_JAENII010000014.1"/>
</dbReference>
<evidence type="ECO:0000313" key="2">
    <source>
        <dbReference type="Proteomes" id="UP000658278"/>
    </source>
</evidence>
<organism evidence="1 2">
    <name type="scientific">Haloferula rosea</name>
    <dbReference type="NCBI Taxonomy" id="490093"/>
    <lineage>
        <taxon>Bacteria</taxon>
        <taxon>Pseudomonadati</taxon>
        <taxon>Verrucomicrobiota</taxon>
        <taxon>Verrucomicrobiia</taxon>
        <taxon>Verrucomicrobiales</taxon>
        <taxon>Verrucomicrobiaceae</taxon>
        <taxon>Haloferula</taxon>
    </lineage>
</organism>
<dbReference type="EMBL" id="JAENII010000014">
    <property type="protein sequence ID" value="MBK1828500.1"/>
    <property type="molecule type" value="Genomic_DNA"/>
</dbReference>